<dbReference type="EMBL" id="MJBS01000013">
    <property type="protein sequence ID" value="OHF02337.1"/>
    <property type="molecule type" value="Genomic_DNA"/>
</dbReference>
<gene>
    <name evidence="1" type="ORF">CORC01_02330</name>
</gene>
<reference evidence="1 2" key="1">
    <citation type="submission" date="2016-09" db="EMBL/GenBank/DDBJ databases">
        <authorList>
            <person name="Capua I."/>
            <person name="De Benedictis P."/>
            <person name="Joannis T."/>
            <person name="Lombin L.H."/>
            <person name="Cattoli G."/>
        </authorList>
    </citation>
    <scope>NUCLEOTIDE SEQUENCE [LARGE SCALE GENOMIC DNA]</scope>
    <source>
        <strain evidence="1 2">IMI 309357</strain>
    </source>
</reference>
<dbReference type="RefSeq" id="XP_022479478.1">
    <property type="nucleotide sequence ID" value="XM_022613980.1"/>
</dbReference>
<evidence type="ECO:0000313" key="2">
    <source>
        <dbReference type="Proteomes" id="UP000176998"/>
    </source>
</evidence>
<feature type="non-terminal residue" evidence="1">
    <location>
        <position position="1"/>
    </location>
</feature>
<proteinExistence type="predicted"/>
<comment type="caution">
    <text evidence="1">The sequence shown here is derived from an EMBL/GenBank/DDBJ whole genome shotgun (WGS) entry which is preliminary data.</text>
</comment>
<dbReference type="OrthoDB" id="10449977at2759"/>
<accession>A0A1G4BM07</accession>
<protein>
    <submittedName>
        <fullName evidence="1">Uncharacterized protein</fullName>
    </submittedName>
</protein>
<name>A0A1G4BM07_9PEZI</name>
<organism evidence="1 2">
    <name type="scientific">Colletotrichum orchidophilum</name>
    <dbReference type="NCBI Taxonomy" id="1209926"/>
    <lineage>
        <taxon>Eukaryota</taxon>
        <taxon>Fungi</taxon>
        <taxon>Dikarya</taxon>
        <taxon>Ascomycota</taxon>
        <taxon>Pezizomycotina</taxon>
        <taxon>Sordariomycetes</taxon>
        <taxon>Hypocreomycetidae</taxon>
        <taxon>Glomerellales</taxon>
        <taxon>Glomerellaceae</taxon>
        <taxon>Colletotrichum</taxon>
    </lineage>
</organism>
<keyword evidence="2" id="KW-1185">Reference proteome</keyword>
<dbReference type="GeneID" id="34555490"/>
<sequence>ILFLFYPGLTAAARAKRRSSLPIRLGPLRSPGKTAPQPTARCLSWFGGLAKTAHNLFPGVRVVSFARNSAPDWSTVSIHMQARRRPIRWSTRRGARHVRLPGRIRIHSYLTGVLDCMGFSWFSED</sequence>
<evidence type="ECO:0000313" key="1">
    <source>
        <dbReference type="EMBL" id="OHF02337.1"/>
    </source>
</evidence>
<dbReference type="Proteomes" id="UP000176998">
    <property type="component" value="Unassembled WGS sequence"/>
</dbReference>
<dbReference type="AlphaFoldDB" id="A0A1G4BM07"/>